<keyword evidence="5" id="KW-1185">Reference proteome</keyword>
<accession>A0A1X1T8D4</accession>
<dbReference type="Pfam" id="PF07883">
    <property type="entry name" value="Cupin_2"/>
    <property type="match status" value="1"/>
</dbReference>
<dbReference type="InterPro" id="IPR047142">
    <property type="entry name" value="OryJ/VirC-like"/>
</dbReference>
<dbReference type="OrthoDB" id="713485at2"/>
<reference evidence="3" key="3">
    <citation type="submission" date="2020-02" db="EMBL/GenBank/DDBJ databases">
        <authorList>
            <person name="Matsumoto Y."/>
            <person name="Motooka D."/>
            <person name="Nakamura S."/>
        </authorList>
    </citation>
    <scope>NUCLEOTIDE SEQUENCE</scope>
    <source>
        <strain evidence="3">JCM 12405</strain>
    </source>
</reference>
<dbReference type="STRING" id="126673.AWC01_10125"/>
<dbReference type="InterPro" id="IPR011051">
    <property type="entry name" value="RmlC_Cupin_sf"/>
</dbReference>
<dbReference type="EMBL" id="AP022605">
    <property type="protein sequence ID" value="BBZ09789.1"/>
    <property type="molecule type" value="Genomic_DNA"/>
</dbReference>
<dbReference type="Gene3D" id="2.60.120.10">
    <property type="entry name" value="Jelly Rolls"/>
    <property type="match status" value="1"/>
</dbReference>
<evidence type="ECO:0000313" key="4">
    <source>
        <dbReference type="EMBL" id="ORV40822.1"/>
    </source>
</evidence>
<evidence type="ECO:0000259" key="2">
    <source>
        <dbReference type="Pfam" id="PF07883"/>
    </source>
</evidence>
<reference evidence="4 5" key="1">
    <citation type="submission" date="2016-01" db="EMBL/GenBank/DDBJ databases">
        <title>The new phylogeny of the genus Mycobacterium.</title>
        <authorList>
            <person name="Tarcisio F."/>
            <person name="Conor M."/>
            <person name="Antonella G."/>
            <person name="Elisabetta G."/>
            <person name="Giulia F.S."/>
            <person name="Sara T."/>
            <person name="Anna F."/>
            <person name="Clotilde B."/>
            <person name="Roberto B."/>
            <person name="Veronica D.S."/>
            <person name="Fabio R."/>
            <person name="Monica P."/>
            <person name="Olivier J."/>
            <person name="Enrico T."/>
            <person name="Nicola S."/>
        </authorList>
    </citation>
    <scope>NUCLEOTIDE SEQUENCE [LARGE SCALE GENOMIC DNA]</scope>
    <source>
        <strain evidence="4 5">DSM 44339</strain>
    </source>
</reference>
<dbReference type="KEGG" id="mdr:MDOR_39580"/>
<dbReference type="AlphaFoldDB" id="A0A1X1T8D4"/>
<evidence type="ECO:0000313" key="3">
    <source>
        <dbReference type="EMBL" id="BBZ09789.1"/>
    </source>
</evidence>
<feature type="domain" description="Cupin type-2" evidence="2">
    <location>
        <begin position="26"/>
        <end position="84"/>
    </location>
</feature>
<evidence type="ECO:0000256" key="1">
    <source>
        <dbReference type="SAM" id="MobiDB-lite"/>
    </source>
</evidence>
<dbReference type="InterPro" id="IPR014710">
    <property type="entry name" value="RmlC-like_jellyroll"/>
</dbReference>
<reference evidence="3 6" key="2">
    <citation type="journal article" date="2019" name="Emerg. Microbes Infect.">
        <title>Comprehensive subspecies identification of 175 nontuberculous mycobacteria species based on 7547 genomic profiles.</title>
        <authorList>
            <person name="Matsumoto Y."/>
            <person name="Kinjo T."/>
            <person name="Motooka D."/>
            <person name="Nabeya D."/>
            <person name="Jung N."/>
            <person name="Uechi K."/>
            <person name="Horii T."/>
            <person name="Iida T."/>
            <person name="Fujita J."/>
            <person name="Nakamura S."/>
        </authorList>
    </citation>
    <scope>NUCLEOTIDE SEQUENCE [LARGE SCALE GENOMIC DNA]</scope>
    <source>
        <strain evidence="3 6">JCM 12405</strain>
    </source>
</reference>
<dbReference type="EMBL" id="LQOS01000028">
    <property type="protein sequence ID" value="ORV40822.1"/>
    <property type="molecule type" value="Genomic_DNA"/>
</dbReference>
<name>A0A1X1T8D4_9MYCO</name>
<protein>
    <recommendedName>
        <fullName evidence="2">Cupin type-2 domain-containing protein</fullName>
    </recommendedName>
</protein>
<dbReference type="PANTHER" id="PTHR36156">
    <property type="entry name" value="SLR2101 PROTEIN"/>
    <property type="match status" value="1"/>
</dbReference>
<dbReference type="RefSeq" id="WP_085190563.1">
    <property type="nucleotide sequence ID" value="NZ_AP022605.1"/>
</dbReference>
<feature type="region of interest" description="Disordered" evidence="1">
    <location>
        <begin position="1"/>
        <end position="29"/>
    </location>
</feature>
<dbReference type="SUPFAM" id="SSF51182">
    <property type="entry name" value="RmlC-like cupins"/>
    <property type="match status" value="1"/>
</dbReference>
<dbReference type="Proteomes" id="UP000467201">
    <property type="component" value="Chromosome"/>
</dbReference>
<dbReference type="CDD" id="cd02231">
    <property type="entry name" value="cupin_BLL6423-like"/>
    <property type="match status" value="1"/>
</dbReference>
<dbReference type="Proteomes" id="UP000193564">
    <property type="component" value="Unassembled WGS sequence"/>
</dbReference>
<dbReference type="InterPro" id="IPR013096">
    <property type="entry name" value="Cupin_2"/>
</dbReference>
<sequence>MAATDATGEMDRLQPGLSPVFEPDSPGMHSTDTVDYGICIRGELWLELDDGVEERITAGTIVVQRGTRHAWRNRTDEVATMIYVLVGARRD</sequence>
<organism evidence="4 5">
    <name type="scientific">Mycolicibacterium doricum</name>
    <dbReference type="NCBI Taxonomy" id="126673"/>
    <lineage>
        <taxon>Bacteria</taxon>
        <taxon>Bacillati</taxon>
        <taxon>Actinomycetota</taxon>
        <taxon>Actinomycetes</taxon>
        <taxon>Mycobacteriales</taxon>
        <taxon>Mycobacteriaceae</taxon>
        <taxon>Mycolicibacterium</taxon>
    </lineage>
</organism>
<gene>
    <name evidence="4" type="ORF">AWC01_10125</name>
    <name evidence="3" type="ORF">MDOR_39580</name>
</gene>
<proteinExistence type="predicted"/>
<evidence type="ECO:0000313" key="6">
    <source>
        <dbReference type="Proteomes" id="UP000467201"/>
    </source>
</evidence>
<evidence type="ECO:0000313" key="5">
    <source>
        <dbReference type="Proteomes" id="UP000193564"/>
    </source>
</evidence>
<dbReference type="PANTHER" id="PTHR36156:SF2">
    <property type="entry name" value="CUPIN TYPE-2 DOMAIN-CONTAINING PROTEIN"/>
    <property type="match status" value="1"/>
</dbReference>